<gene>
    <name evidence="8" type="ORF">GA0070622_6448</name>
</gene>
<dbReference type="AlphaFoldDB" id="A0A1A9BKA7"/>
<dbReference type="Proteomes" id="UP000199558">
    <property type="component" value="Unassembled WGS sequence"/>
</dbReference>
<dbReference type="EMBL" id="FLRH01000005">
    <property type="protein sequence ID" value="SBT69322.1"/>
    <property type="molecule type" value="Genomic_DNA"/>
</dbReference>
<dbReference type="Gene3D" id="1.10.150.130">
    <property type="match status" value="1"/>
</dbReference>
<dbReference type="InterPro" id="IPR044068">
    <property type="entry name" value="CB"/>
</dbReference>
<dbReference type="InterPro" id="IPR010998">
    <property type="entry name" value="Integrase_recombinase_N"/>
</dbReference>
<evidence type="ECO:0000259" key="6">
    <source>
        <dbReference type="PROSITE" id="PS51898"/>
    </source>
</evidence>
<protein>
    <submittedName>
        <fullName evidence="8">Site-specific recombinase XerD</fullName>
    </submittedName>
</protein>
<dbReference type="PANTHER" id="PTHR30349:SF81">
    <property type="entry name" value="TYROSINE RECOMBINASE XERC"/>
    <property type="match status" value="1"/>
</dbReference>
<organism evidence="8 9">
    <name type="scientific">Micromonospora sediminicola</name>
    <dbReference type="NCBI Taxonomy" id="946078"/>
    <lineage>
        <taxon>Bacteria</taxon>
        <taxon>Bacillati</taxon>
        <taxon>Actinomycetota</taxon>
        <taxon>Actinomycetes</taxon>
        <taxon>Micromonosporales</taxon>
        <taxon>Micromonosporaceae</taxon>
        <taxon>Micromonospora</taxon>
    </lineage>
</organism>
<keyword evidence="1" id="KW-0229">DNA integration</keyword>
<dbReference type="GO" id="GO:0003677">
    <property type="term" value="F:DNA binding"/>
    <property type="evidence" value="ECO:0007669"/>
    <property type="project" value="UniProtKB-UniRule"/>
</dbReference>
<accession>A0A1A9BKA7</accession>
<dbReference type="InterPro" id="IPR002104">
    <property type="entry name" value="Integrase_catalytic"/>
</dbReference>
<dbReference type="Pfam" id="PF02899">
    <property type="entry name" value="Phage_int_SAM_1"/>
    <property type="match status" value="1"/>
</dbReference>
<dbReference type="SUPFAM" id="SSF56349">
    <property type="entry name" value="DNA breaking-rejoining enzymes"/>
    <property type="match status" value="1"/>
</dbReference>
<evidence type="ECO:0000256" key="5">
    <source>
        <dbReference type="SAM" id="MobiDB-lite"/>
    </source>
</evidence>
<dbReference type="GO" id="GO:0006310">
    <property type="term" value="P:DNA recombination"/>
    <property type="evidence" value="ECO:0007669"/>
    <property type="project" value="UniProtKB-KW"/>
</dbReference>
<evidence type="ECO:0000256" key="1">
    <source>
        <dbReference type="ARBA" id="ARBA00022908"/>
    </source>
</evidence>
<evidence type="ECO:0000259" key="7">
    <source>
        <dbReference type="PROSITE" id="PS51900"/>
    </source>
</evidence>
<feature type="region of interest" description="Disordered" evidence="5">
    <location>
        <begin position="117"/>
        <end position="142"/>
    </location>
</feature>
<dbReference type="PANTHER" id="PTHR30349">
    <property type="entry name" value="PHAGE INTEGRASE-RELATED"/>
    <property type="match status" value="1"/>
</dbReference>
<dbReference type="STRING" id="946078.GA0070622_6448"/>
<dbReference type="InterPro" id="IPR011010">
    <property type="entry name" value="DNA_brk_join_enz"/>
</dbReference>
<feature type="domain" description="Tyr recombinase" evidence="6">
    <location>
        <begin position="136"/>
        <end position="333"/>
    </location>
</feature>
<dbReference type="RefSeq" id="WP_176710626.1">
    <property type="nucleotide sequence ID" value="NZ_FLRH01000005.1"/>
</dbReference>
<evidence type="ECO:0000313" key="8">
    <source>
        <dbReference type="EMBL" id="SBT69322.1"/>
    </source>
</evidence>
<evidence type="ECO:0000256" key="2">
    <source>
        <dbReference type="ARBA" id="ARBA00023125"/>
    </source>
</evidence>
<reference evidence="9" key="1">
    <citation type="submission" date="2016-06" db="EMBL/GenBank/DDBJ databases">
        <authorList>
            <person name="Varghese N."/>
            <person name="Submissions Spin"/>
        </authorList>
    </citation>
    <scope>NUCLEOTIDE SEQUENCE [LARGE SCALE GENOMIC DNA]</scope>
    <source>
        <strain evidence="9">DSM 45794</strain>
    </source>
</reference>
<evidence type="ECO:0000256" key="4">
    <source>
        <dbReference type="PROSITE-ProRule" id="PRU01248"/>
    </source>
</evidence>
<keyword evidence="3" id="KW-0233">DNA recombination</keyword>
<dbReference type="PROSITE" id="PS51898">
    <property type="entry name" value="TYR_RECOMBINASE"/>
    <property type="match status" value="1"/>
</dbReference>
<dbReference type="PROSITE" id="PS51900">
    <property type="entry name" value="CB"/>
    <property type="match status" value="1"/>
</dbReference>
<proteinExistence type="predicted"/>
<dbReference type="InterPro" id="IPR050090">
    <property type="entry name" value="Tyrosine_recombinase_XerCD"/>
</dbReference>
<evidence type="ECO:0000313" key="9">
    <source>
        <dbReference type="Proteomes" id="UP000199558"/>
    </source>
</evidence>
<keyword evidence="2 4" id="KW-0238">DNA-binding</keyword>
<evidence type="ECO:0000256" key="3">
    <source>
        <dbReference type="ARBA" id="ARBA00023172"/>
    </source>
</evidence>
<dbReference type="InterPro" id="IPR013762">
    <property type="entry name" value="Integrase-like_cat_sf"/>
</dbReference>
<keyword evidence="9" id="KW-1185">Reference proteome</keyword>
<feature type="domain" description="Core-binding (CB)" evidence="7">
    <location>
        <begin position="28"/>
        <end position="110"/>
    </location>
</feature>
<dbReference type="Gene3D" id="1.10.443.10">
    <property type="entry name" value="Intergrase catalytic core"/>
    <property type="match status" value="1"/>
</dbReference>
<dbReference type="GO" id="GO:0015074">
    <property type="term" value="P:DNA integration"/>
    <property type="evidence" value="ECO:0007669"/>
    <property type="project" value="UniProtKB-KW"/>
</dbReference>
<dbReference type="InterPro" id="IPR004107">
    <property type="entry name" value="Integrase_SAM-like_N"/>
</dbReference>
<name>A0A1A9BKA7_9ACTN</name>
<dbReference type="Pfam" id="PF00589">
    <property type="entry name" value="Phage_integrase"/>
    <property type="match status" value="1"/>
</dbReference>
<sequence length="355" mass="38098">MTVLSGEVLPAVPAPHGGLPTVGGAAGDVLEELLREWLVSYASPHTRDAYQRDLRHWLTFLAVSGVDPLTEARRVHTNAWLRAQEATGRASAATRARRLAAVSAFYSWLIAEDRTDRANPAAINPKQKPKTDPTRPSTPGLSRAQAEALLAAADADTGPQAARTAAIVALLLYGGLRVGELVGADVEQLGHNRNHRVLRFTAKGGGEHLVALPAPVTRRLDAYLAGRPDLTEARMPVLPGQAGARPRRPLVATASGARVDRGAVWRLLRRLATTAKIPVKMSPHVLRHTCATLARDAGARLEDVQEQLGHADARTTRRYDHGGQRLDRAPAYTLAAYLTAAGDEHSPESPDEETA</sequence>